<accession>A0A317MZH8</accession>
<evidence type="ECO:0000313" key="1">
    <source>
        <dbReference type="EMBL" id="PWV65702.1"/>
    </source>
</evidence>
<dbReference type="Pfam" id="PF12261">
    <property type="entry name" value="T_hemolysin"/>
    <property type="match status" value="1"/>
</dbReference>
<organism evidence="1 2">
    <name type="scientific">Plasticicumulans acidivorans</name>
    <dbReference type="NCBI Taxonomy" id="886464"/>
    <lineage>
        <taxon>Bacteria</taxon>
        <taxon>Pseudomonadati</taxon>
        <taxon>Pseudomonadota</taxon>
        <taxon>Gammaproteobacteria</taxon>
        <taxon>Candidatus Competibacteraceae</taxon>
        <taxon>Plasticicumulans</taxon>
    </lineage>
</organism>
<proteinExistence type="predicted"/>
<protein>
    <submittedName>
        <fullName evidence="1">Thermostable hemolysin</fullName>
    </submittedName>
</protein>
<gene>
    <name evidence="1" type="ORF">C7443_101187</name>
</gene>
<dbReference type="RefSeq" id="WP_170123434.1">
    <property type="nucleotide sequence ID" value="NZ_QGTJ01000001.1"/>
</dbReference>
<evidence type="ECO:0000313" key="2">
    <source>
        <dbReference type="Proteomes" id="UP000246569"/>
    </source>
</evidence>
<reference evidence="1 2" key="1">
    <citation type="submission" date="2018-05" db="EMBL/GenBank/DDBJ databases">
        <title>Genomic Encyclopedia of Type Strains, Phase IV (KMG-IV): sequencing the most valuable type-strain genomes for metagenomic binning, comparative biology and taxonomic classification.</title>
        <authorList>
            <person name="Goeker M."/>
        </authorList>
    </citation>
    <scope>NUCLEOTIDE SEQUENCE [LARGE SCALE GENOMIC DNA]</scope>
    <source>
        <strain evidence="1 2">DSM 23606</strain>
    </source>
</reference>
<dbReference type="EMBL" id="QGTJ01000001">
    <property type="protein sequence ID" value="PWV65702.1"/>
    <property type="molecule type" value="Genomic_DNA"/>
</dbReference>
<keyword evidence="2" id="KW-1185">Reference proteome</keyword>
<sequence length="188" mass="20195">MTLVDVLPAHPLRAATEALIRRVYAYEYAATPSAFPVRLLAHVDANGQPQCAAGLRFATDGFFSEQYLDLPIEALLGTAAGHAVQRARIFEVTTLASQAPGAAVGFLGHIVDWGQQQGFDWAFFTATDRLRALLRRLGLPLLALAGADPARLADAGRWGRYYLSGPSVCAVDGARLRAWSGQRSACRG</sequence>
<name>A0A317MZH8_9GAMM</name>
<dbReference type="InterPro" id="IPR022050">
    <property type="entry name" value="T_hemolysin"/>
</dbReference>
<dbReference type="AlphaFoldDB" id="A0A317MZH8"/>
<dbReference type="Proteomes" id="UP000246569">
    <property type="component" value="Unassembled WGS sequence"/>
</dbReference>
<comment type="caution">
    <text evidence="1">The sequence shown here is derived from an EMBL/GenBank/DDBJ whole genome shotgun (WGS) entry which is preliminary data.</text>
</comment>